<comment type="subcellular location">
    <subcellularLocation>
        <location evidence="1">Nucleus</location>
    </subcellularLocation>
</comment>
<dbReference type="GO" id="GO:0046983">
    <property type="term" value="F:protein dimerization activity"/>
    <property type="evidence" value="ECO:0007669"/>
    <property type="project" value="InterPro"/>
</dbReference>
<feature type="compositionally biased region" description="Polar residues" evidence="6">
    <location>
        <begin position="1"/>
        <end position="17"/>
    </location>
</feature>
<evidence type="ECO:0000259" key="7">
    <source>
        <dbReference type="PROSITE" id="PS50888"/>
    </source>
</evidence>
<dbReference type="PANTHER" id="PTHR46772:SF8">
    <property type="entry name" value="TRANSCRIPTION FACTOR BHLH95"/>
    <property type="match status" value="1"/>
</dbReference>
<organism evidence="8 9">
    <name type="scientific">Acacia crassicarpa</name>
    <name type="common">northern wattle</name>
    <dbReference type="NCBI Taxonomy" id="499986"/>
    <lineage>
        <taxon>Eukaryota</taxon>
        <taxon>Viridiplantae</taxon>
        <taxon>Streptophyta</taxon>
        <taxon>Embryophyta</taxon>
        <taxon>Tracheophyta</taxon>
        <taxon>Spermatophyta</taxon>
        <taxon>Magnoliopsida</taxon>
        <taxon>eudicotyledons</taxon>
        <taxon>Gunneridae</taxon>
        <taxon>Pentapetalae</taxon>
        <taxon>rosids</taxon>
        <taxon>fabids</taxon>
        <taxon>Fabales</taxon>
        <taxon>Fabaceae</taxon>
        <taxon>Caesalpinioideae</taxon>
        <taxon>mimosoid clade</taxon>
        <taxon>Acacieae</taxon>
        <taxon>Acacia</taxon>
    </lineage>
</organism>
<dbReference type="GO" id="GO:0003677">
    <property type="term" value="F:DNA binding"/>
    <property type="evidence" value="ECO:0007669"/>
    <property type="project" value="UniProtKB-KW"/>
</dbReference>
<gene>
    <name evidence="8" type="ORF">QN277_001392</name>
</gene>
<dbReference type="SUPFAM" id="SSF47459">
    <property type="entry name" value="HLH, helix-loop-helix DNA-binding domain"/>
    <property type="match status" value="1"/>
</dbReference>
<proteinExistence type="predicted"/>
<dbReference type="Pfam" id="PF00010">
    <property type="entry name" value="HLH"/>
    <property type="match status" value="1"/>
</dbReference>
<dbReference type="PANTHER" id="PTHR46772">
    <property type="entry name" value="BHLH DOMAIN-CONTAINING PROTEIN"/>
    <property type="match status" value="1"/>
</dbReference>
<feature type="region of interest" description="Disordered" evidence="6">
    <location>
        <begin position="1"/>
        <end position="31"/>
    </location>
</feature>
<dbReference type="CDD" id="cd11393">
    <property type="entry name" value="bHLH_AtbHLH_like"/>
    <property type="match status" value="1"/>
</dbReference>
<evidence type="ECO:0000256" key="3">
    <source>
        <dbReference type="ARBA" id="ARBA00023125"/>
    </source>
</evidence>
<evidence type="ECO:0000256" key="2">
    <source>
        <dbReference type="ARBA" id="ARBA00023015"/>
    </source>
</evidence>
<sequence>MSSDNGLSKSSDVTAENSLREISPVDRRRQSRASLMRRNRRKKMRLSFRELQDLVPSVNHIRADRATIVEETIKYIKTLELMLEKLEKMKRERLPAAGSAAMAISPVPQNPIGFQTWVFPNVAVYICGEKAQFSMCFPKKEDLYSEICCVLNKYNIQILVVSISTNNYRSTYKIHTRAQNRENSEGSSEACSMEETFKKAARDIYLLSPM</sequence>
<dbReference type="SMART" id="SM00353">
    <property type="entry name" value="HLH"/>
    <property type="match status" value="1"/>
</dbReference>
<dbReference type="GO" id="GO:0009960">
    <property type="term" value="P:endosperm development"/>
    <property type="evidence" value="ECO:0007669"/>
    <property type="project" value="InterPro"/>
</dbReference>
<feature type="domain" description="BHLH" evidence="7">
    <location>
        <begin position="28"/>
        <end position="79"/>
    </location>
</feature>
<evidence type="ECO:0000256" key="6">
    <source>
        <dbReference type="SAM" id="MobiDB-lite"/>
    </source>
</evidence>
<keyword evidence="4" id="KW-0804">Transcription</keyword>
<evidence type="ECO:0000313" key="9">
    <source>
        <dbReference type="Proteomes" id="UP001293593"/>
    </source>
</evidence>
<evidence type="ECO:0000256" key="1">
    <source>
        <dbReference type="ARBA" id="ARBA00004123"/>
    </source>
</evidence>
<evidence type="ECO:0000256" key="4">
    <source>
        <dbReference type="ARBA" id="ARBA00023163"/>
    </source>
</evidence>
<dbReference type="GO" id="GO:0005634">
    <property type="term" value="C:nucleus"/>
    <property type="evidence" value="ECO:0007669"/>
    <property type="project" value="UniProtKB-SubCell"/>
</dbReference>
<dbReference type="PROSITE" id="PS50888">
    <property type="entry name" value="BHLH"/>
    <property type="match status" value="1"/>
</dbReference>
<keyword evidence="2" id="KW-0805">Transcription regulation</keyword>
<dbReference type="Gene3D" id="4.10.280.10">
    <property type="entry name" value="Helix-loop-helix DNA-binding domain"/>
    <property type="match status" value="1"/>
</dbReference>
<dbReference type="InterPro" id="IPR044278">
    <property type="entry name" value="BHLH95-like"/>
</dbReference>
<dbReference type="InterPro" id="IPR036638">
    <property type="entry name" value="HLH_DNA-bd_sf"/>
</dbReference>
<reference evidence="8" key="1">
    <citation type="submission" date="2023-10" db="EMBL/GenBank/DDBJ databases">
        <title>Chromosome-level genome of the transformable northern wattle, Acacia crassicarpa.</title>
        <authorList>
            <person name="Massaro I."/>
            <person name="Sinha N.R."/>
            <person name="Poethig S."/>
            <person name="Leichty A.R."/>
        </authorList>
    </citation>
    <scope>NUCLEOTIDE SEQUENCE</scope>
    <source>
        <strain evidence="8">Acra3RX</strain>
        <tissue evidence="8">Leaf</tissue>
    </source>
</reference>
<dbReference type="InterPro" id="IPR045239">
    <property type="entry name" value="bHLH95_bHLH"/>
</dbReference>
<protein>
    <recommendedName>
        <fullName evidence="7">BHLH domain-containing protein</fullName>
    </recommendedName>
</protein>
<keyword evidence="3" id="KW-0238">DNA-binding</keyword>
<keyword evidence="9" id="KW-1185">Reference proteome</keyword>
<evidence type="ECO:0000313" key="8">
    <source>
        <dbReference type="EMBL" id="KAK4284580.1"/>
    </source>
</evidence>
<dbReference type="AlphaFoldDB" id="A0AAE1N720"/>
<dbReference type="GO" id="GO:0003700">
    <property type="term" value="F:DNA-binding transcription factor activity"/>
    <property type="evidence" value="ECO:0007669"/>
    <property type="project" value="InterPro"/>
</dbReference>
<dbReference type="InterPro" id="IPR011598">
    <property type="entry name" value="bHLH_dom"/>
</dbReference>
<accession>A0AAE1N720</accession>
<dbReference type="Proteomes" id="UP001293593">
    <property type="component" value="Unassembled WGS sequence"/>
</dbReference>
<name>A0AAE1N720_9FABA</name>
<evidence type="ECO:0000256" key="5">
    <source>
        <dbReference type="ARBA" id="ARBA00023242"/>
    </source>
</evidence>
<keyword evidence="5" id="KW-0539">Nucleus</keyword>
<dbReference type="EMBL" id="JAWXYG010000001">
    <property type="protein sequence ID" value="KAK4284580.1"/>
    <property type="molecule type" value="Genomic_DNA"/>
</dbReference>
<comment type="caution">
    <text evidence="8">The sequence shown here is derived from an EMBL/GenBank/DDBJ whole genome shotgun (WGS) entry which is preliminary data.</text>
</comment>